<reference evidence="2 3" key="1">
    <citation type="journal article" date="2021" name="Microorganisms">
        <title>Bacterial Dimethylsulfoniopropionate Biosynthesis in the East China Sea.</title>
        <authorList>
            <person name="Liu J."/>
            <person name="Zhang Y."/>
            <person name="Liu J."/>
            <person name="Zhong H."/>
            <person name="Williams B.T."/>
            <person name="Zheng Y."/>
            <person name="Curson A.R.J."/>
            <person name="Sun C."/>
            <person name="Sun H."/>
            <person name="Song D."/>
            <person name="Wagner Mackenzie B."/>
            <person name="Bermejo Martinez A."/>
            <person name="Todd J.D."/>
            <person name="Zhang X.H."/>
        </authorList>
    </citation>
    <scope>NUCLEOTIDE SEQUENCE [LARGE SCALE GENOMIC DNA]</scope>
    <source>
        <strain evidence="2 3">ESS08</strain>
    </source>
</reference>
<gene>
    <name evidence="2" type="ORF">DYI25_18230</name>
</gene>
<feature type="signal peptide" evidence="1">
    <location>
        <begin position="1"/>
        <end position="20"/>
    </location>
</feature>
<dbReference type="Proteomes" id="UP000761411">
    <property type="component" value="Unassembled WGS sequence"/>
</dbReference>
<dbReference type="EMBL" id="QTKX01000003">
    <property type="protein sequence ID" value="MBS8266364.1"/>
    <property type="molecule type" value="Genomic_DNA"/>
</dbReference>
<evidence type="ECO:0000313" key="3">
    <source>
        <dbReference type="Proteomes" id="UP000761411"/>
    </source>
</evidence>
<dbReference type="RefSeq" id="WP_213371616.1">
    <property type="nucleotide sequence ID" value="NZ_QTKX01000003.1"/>
</dbReference>
<dbReference type="AlphaFoldDB" id="A0A944GY56"/>
<comment type="caution">
    <text evidence="2">The sequence shown here is derived from an EMBL/GenBank/DDBJ whole genome shotgun (WGS) entry which is preliminary data.</text>
</comment>
<keyword evidence="3" id="KW-1185">Reference proteome</keyword>
<name>A0A944GY56_9BACI</name>
<proteinExistence type="predicted"/>
<evidence type="ECO:0000256" key="1">
    <source>
        <dbReference type="SAM" id="SignalP"/>
    </source>
</evidence>
<evidence type="ECO:0008006" key="4">
    <source>
        <dbReference type="Google" id="ProtNLM"/>
    </source>
</evidence>
<sequence length="115" mass="13333">MKKRTWLLLFVAVITAAAIAIIQKPDESDFASWMEDTYDIQCLDERCDNFLIEEGNERILMQSVHGGYSSGVFLMEVHNTYRNFDDASYYLELEVAGVFGNIMIKNEKVKRINKR</sequence>
<evidence type="ECO:0000313" key="2">
    <source>
        <dbReference type="EMBL" id="MBS8266364.1"/>
    </source>
</evidence>
<protein>
    <recommendedName>
        <fullName evidence="4">DUF4359 domain-containing protein</fullName>
    </recommendedName>
</protein>
<organism evidence="2 3">
    <name type="scientific">Mesobacillus boroniphilus</name>
    <dbReference type="NCBI Taxonomy" id="308892"/>
    <lineage>
        <taxon>Bacteria</taxon>
        <taxon>Bacillati</taxon>
        <taxon>Bacillota</taxon>
        <taxon>Bacilli</taxon>
        <taxon>Bacillales</taxon>
        <taxon>Bacillaceae</taxon>
        <taxon>Mesobacillus</taxon>
    </lineage>
</organism>
<accession>A0A944GY56</accession>
<keyword evidence="1" id="KW-0732">Signal</keyword>
<feature type="chain" id="PRO_5039050579" description="DUF4359 domain-containing protein" evidence="1">
    <location>
        <begin position="21"/>
        <end position="115"/>
    </location>
</feature>